<feature type="binding site" evidence="9">
    <location>
        <position position="107"/>
    </location>
    <ligand>
        <name>Mg(2+)</name>
        <dbReference type="ChEBI" id="CHEBI:18420"/>
        <label>2</label>
    </ligand>
</feature>
<dbReference type="RefSeq" id="WP_322521641.1">
    <property type="nucleotide sequence ID" value="NZ_CP140153.1"/>
</dbReference>
<feature type="binding site" evidence="9">
    <location>
        <position position="106"/>
    </location>
    <ligand>
        <name>Mg(2+)</name>
        <dbReference type="ChEBI" id="CHEBI:18420"/>
        <label>1</label>
    </ligand>
</feature>
<feature type="binding site" evidence="9">
    <location>
        <position position="84"/>
    </location>
    <ligand>
        <name>substrate</name>
    </ligand>
</feature>
<dbReference type="PANTHER" id="PTHR43028:SF5">
    <property type="entry name" value="3'(2'),5'-BISPHOSPHATE NUCLEOTIDASE 1"/>
    <property type="match status" value="1"/>
</dbReference>
<comment type="cofactor">
    <cofactor evidence="9">
        <name>Mg(2+)</name>
        <dbReference type="ChEBI" id="CHEBI:18420"/>
    </cofactor>
</comment>
<evidence type="ECO:0000256" key="5">
    <source>
        <dbReference type="ARBA" id="ARBA00022723"/>
    </source>
</evidence>
<keyword evidence="5 9" id="KW-0479">Metal-binding</keyword>
<feature type="binding site" evidence="9">
    <location>
        <position position="231"/>
    </location>
    <ligand>
        <name>substrate</name>
    </ligand>
</feature>
<evidence type="ECO:0000256" key="7">
    <source>
        <dbReference type="ARBA" id="ARBA00022842"/>
    </source>
</evidence>
<dbReference type="CDD" id="cd01638">
    <property type="entry name" value="CysQ"/>
    <property type="match status" value="1"/>
</dbReference>
<keyword evidence="8 9" id="KW-0472">Membrane</keyword>
<keyword evidence="7 9" id="KW-0460">Magnesium</keyword>
<evidence type="ECO:0000256" key="3">
    <source>
        <dbReference type="ARBA" id="ARBA00022475"/>
    </source>
</evidence>
<feature type="binding site" evidence="9">
    <location>
        <position position="231"/>
    </location>
    <ligand>
        <name>Mg(2+)</name>
        <dbReference type="ChEBI" id="CHEBI:18420"/>
        <label>2</label>
    </ligand>
</feature>
<evidence type="ECO:0000256" key="1">
    <source>
        <dbReference type="ARBA" id="ARBA00001625"/>
    </source>
</evidence>
<evidence type="ECO:0000256" key="2">
    <source>
        <dbReference type="ARBA" id="ARBA00005289"/>
    </source>
</evidence>
<evidence type="ECO:0000256" key="6">
    <source>
        <dbReference type="ARBA" id="ARBA00022801"/>
    </source>
</evidence>
<sequence length="286" mass="30818">MTDRVPPTGESPVGEILGVDAALLAEVRAIAAEAGRAIMAVYQQDFAVERKADASPVTEADLVANQLIADRLATLGDGWPIITEEGRAPAWRERCAWPRYWLVDPLDGTREFVKRNGEFSVNIALIDGGVPVLGVVLAPAVDLEYAAIRGQGAWRYHDEPGPIQVRAPADPPTLALSRSHASRREMQLIDTFSRPGAEASVVRCGSSLKTCLVAEGKADLYPRLGPTSEWDTAASQCVLEAAGGALTDLSGRPLRYNTRESLLNPMFVAHNGLSLDFDRLHEIAAL</sequence>
<dbReference type="InterPro" id="IPR020550">
    <property type="entry name" value="Inositol_monophosphatase_CS"/>
</dbReference>
<dbReference type="PANTHER" id="PTHR43028">
    <property type="entry name" value="3'(2'),5'-BISPHOSPHATE NUCLEOTIDASE 1"/>
    <property type="match status" value="1"/>
</dbReference>
<comment type="catalytic activity">
    <reaction evidence="1 9">
        <text>adenosine 3',5'-bisphosphate + H2O = AMP + phosphate</text>
        <dbReference type="Rhea" id="RHEA:10040"/>
        <dbReference type="ChEBI" id="CHEBI:15377"/>
        <dbReference type="ChEBI" id="CHEBI:43474"/>
        <dbReference type="ChEBI" id="CHEBI:58343"/>
        <dbReference type="ChEBI" id="CHEBI:456215"/>
        <dbReference type="EC" id="3.1.3.7"/>
    </reaction>
</comment>
<evidence type="ECO:0000256" key="9">
    <source>
        <dbReference type="HAMAP-Rule" id="MF_02095"/>
    </source>
</evidence>
<comment type="subcellular location">
    <subcellularLocation>
        <location evidence="9">Cell inner membrane</location>
        <topology evidence="9">Peripheral membrane protein</topology>
        <orientation evidence="9">Cytoplasmic side</orientation>
    </subcellularLocation>
</comment>
<evidence type="ECO:0000313" key="11">
    <source>
        <dbReference type="Proteomes" id="UP001327459"/>
    </source>
</evidence>
<accession>A0ABZ0YZE9</accession>
<dbReference type="Gene3D" id="3.40.190.80">
    <property type="match status" value="1"/>
</dbReference>
<dbReference type="PRINTS" id="PR00377">
    <property type="entry name" value="IMPHPHTASES"/>
</dbReference>
<comment type="function">
    <text evidence="9">Converts adenosine-3',5'-bisphosphate (PAP) to AMP.</text>
</comment>
<dbReference type="PROSITE" id="PS00630">
    <property type="entry name" value="IMP_2"/>
    <property type="match status" value="1"/>
</dbReference>
<dbReference type="Pfam" id="PF00459">
    <property type="entry name" value="Inositol_P"/>
    <property type="match status" value="1"/>
</dbReference>
<keyword evidence="6 9" id="KW-0378">Hydrolase</keyword>
<dbReference type="EMBL" id="CP140153">
    <property type="protein sequence ID" value="WQH16652.1"/>
    <property type="molecule type" value="Genomic_DNA"/>
</dbReference>
<feature type="binding site" evidence="9">
    <location>
        <position position="84"/>
    </location>
    <ligand>
        <name>Mg(2+)</name>
        <dbReference type="ChEBI" id="CHEBI:18420"/>
        <label>1</label>
    </ligand>
</feature>
<dbReference type="InterPro" id="IPR000760">
    <property type="entry name" value="Inositol_monophosphatase-like"/>
</dbReference>
<evidence type="ECO:0000256" key="4">
    <source>
        <dbReference type="ARBA" id="ARBA00022519"/>
    </source>
</evidence>
<keyword evidence="3 9" id="KW-1003">Cell membrane</keyword>
<dbReference type="SUPFAM" id="SSF56655">
    <property type="entry name" value="Carbohydrate phosphatase"/>
    <property type="match status" value="1"/>
</dbReference>
<dbReference type="NCBIfam" id="TIGR01331">
    <property type="entry name" value="bisphos_cysQ"/>
    <property type="match status" value="1"/>
</dbReference>
<feature type="binding site" evidence="9">
    <location>
        <begin position="106"/>
        <end position="109"/>
    </location>
    <ligand>
        <name>substrate</name>
    </ligand>
</feature>
<keyword evidence="11" id="KW-1185">Reference proteome</keyword>
<dbReference type="Proteomes" id="UP001327459">
    <property type="component" value="Chromosome"/>
</dbReference>
<dbReference type="GO" id="GO:0008441">
    <property type="term" value="F:3'(2'),5'-bisphosphate nucleotidase activity"/>
    <property type="evidence" value="ECO:0007669"/>
    <property type="project" value="UniProtKB-EC"/>
</dbReference>
<comment type="similarity">
    <text evidence="2 9">Belongs to the inositol monophosphatase superfamily. CysQ family.</text>
</comment>
<dbReference type="Gene3D" id="3.30.540.10">
    <property type="entry name" value="Fructose-1,6-Bisphosphatase, subunit A, domain 1"/>
    <property type="match status" value="1"/>
</dbReference>
<keyword evidence="4 9" id="KW-0997">Cell inner membrane</keyword>
<reference evidence="10 11" key="1">
    <citation type="submission" date="2023-11" db="EMBL/GenBank/DDBJ databases">
        <title>MicrobeMod: A computational toolkit for identifying prokaryotic methylation and restriction-modification with nanopore sequencing.</title>
        <authorList>
            <person name="Crits-Christoph A."/>
            <person name="Kang S.C."/>
            <person name="Lee H."/>
            <person name="Ostrov N."/>
        </authorList>
    </citation>
    <scope>NUCLEOTIDE SEQUENCE [LARGE SCALE GENOMIC DNA]</scope>
    <source>
        <strain evidence="10 11">ATCC 49870</strain>
    </source>
</reference>
<dbReference type="HAMAP" id="MF_02095">
    <property type="entry name" value="CysQ"/>
    <property type="match status" value="1"/>
</dbReference>
<dbReference type="InterPro" id="IPR050725">
    <property type="entry name" value="CysQ/Inositol_MonoPase"/>
</dbReference>
<name>A0ABZ0YZE9_9GAMM</name>
<dbReference type="InterPro" id="IPR006240">
    <property type="entry name" value="CysQ"/>
</dbReference>
<dbReference type="EC" id="3.1.3.7" evidence="9"/>
<feature type="binding site" evidence="9">
    <location>
        <position position="104"/>
    </location>
    <ligand>
        <name>Mg(2+)</name>
        <dbReference type="ChEBI" id="CHEBI:18420"/>
        <label>2</label>
    </ligand>
</feature>
<feature type="binding site" evidence="9">
    <location>
        <position position="104"/>
    </location>
    <ligand>
        <name>Mg(2+)</name>
        <dbReference type="ChEBI" id="CHEBI:18420"/>
        <label>1</label>
    </ligand>
</feature>
<evidence type="ECO:0000256" key="8">
    <source>
        <dbReference type="ARBA" id="ARBA00023136"/>
    </source>
</evidence>
<dbReference type="InterPro" id="IPR020583">
    <property type="entry name" value="Inositol_monoP_metal-BS"/>
</dbReference>
<proteinExistence type="inferred from homology"/>
<protein>
    <recommendedName>
        <fullName evidence="9">3'(2'),5'-bisphosphate nucleotidase CysQ</fullName>
        <ecNumber evidence="9">3.1.3.7</ecNumber>
    </recommendedName>
    <alternativeName>
        <fullName evidence="9">3'(2'),5-bisphosphonucleoside 3'(2')-phosphohydrolase</fullName>
    </alternativeName>
    <alternativeName>
        <fullName evidence="9">3'-phosphoadenosine 5'-phosphate phosphatase</fullName>
        <shortName evidence="9">PAP phosphatase</shortName>
    </alternativeName>
</protein>
<dbReference type="PROSITE" id="PS00629">
    <property type="entry name" value="IMP_1"/>
    <property type="match status" value="1"/>
</dbReference>
<organism evidence="10 11">
    <name type="scientific">Guyparkeria halophila</name>
    <dbReference type="NCBI Taxonomy" id="47960"/>
    <lineage>
        <taxon>Bacteria</taxon>
        <taxon>Pseudomonadati</taxon>
        <taxon>Pseudomonadota</taxon>
        <taxon>Gammaproteobacteria</taxon>
        <taxon>Chromatiales</taxon>
        <taxon>Thioalkalibacteraceae</taxon>
        <taxon>Guyparkeria</taxon>
    </lineage>
</organism>
<gene>
    <name evidence="9 10" type="primary">cysQ</name>
    <name evidence="10" type="ORF">SR882_01775</name>
</gene>
<evidence type="ECO:0000313" key="10">
    <source>
        <dbReference type="EMBL" id="WQH16652.1"/>
    </source>
</evidence>